<evidence type="ECO:0000256" key="5">
    <source>
        <dbReference type="ARBA" id="ARBA00022475"/>
    </source>
</evidence>
<evidence type="ECO:0000256" key="11">
    <source>
        <dbReference type="ARBA" id="ARBA00022989"/>
    </source>
</evidence>
<keyword evidence="8 22" id="KW-0812">Transmembrane</keyword>
<evidence type="ECO:0000256" key="2">
    <source>
        <dbReference type="ARBA" id="ARBA00004651"/>
    </source>
</evidence>
<feature type="transmembrane region" description="Helical" evidence="22">
    <location>
        <begin position="2163"/>
        <end position="2183"/>
    </location>
</feature>
<evidence type="ECO:0000256" key="20">
    <source>
        <dbReference type="PROSITE-ProRule" id="PRU00152"/>
    </source>
</evidence>
<feature type="region of interest" description="Disordered" evidence="21">
    <location>
        <begin position="3213"/>
        <end position="3279"/>
    </location>
</feature>
<dbReference type="Gene3D" id="2.60.40.10">
    <property type="entry name" value="Immunoglobulins"/>
    <property type="match status" value="1"/>
</dbReference>
<dbReference type="PANTHER" id="PTHR46730">
    <property type="entry name" value="POLYCYSTIN-1"/>
    <property type="match status" value="1"/>
</dbReference>
<keyword evidence="10" id="KW-0106">Calcium</keyword>
<feature type="domain" description="GAIN-B" evidence="25">
    <location>
        <begin position="1750"/>
        <end position="1900"/>
    </location>
</feature>
<dbReference type="OrthoDB" id="10044145at2759"/>
<evidence type="ECO:0000256" key="22">
    <source>
        <dbReference type="SAM" id="Phobius"/>
    </source>
</evidence>
<keyword evidence="6" id="KW-0109">Calcium transport</keyword>
<dbReference type="PROSITE" id="PS50093">
    <property type="entry name" value="PKD"/>
    <property type="match status" value="1"/>
</dbReference>
<feature type="transmembrane region" description="Helical" evidence="22">
    <location>
        <begin position="1916"/>
        <end position="1937"/>
    </location>
</feature>
<feature type="region of interest" description="Disordered" evidence="21">
    <location>
        <begin position="2257"/>
        <end position="2304"/>
    </location>
</feature>
<accession>A0A401RWR4</accession>
<dbReference type="Pfam" id="PF01825">
    <property type="entry name" value="GPS"/>
    <property type="match status" value="1"/>
</dbReference>
<evidence type="ECO:0000256" key="13">
    <source>
        <dbReference type="ARBA" id="ARBA00023069"/>
    </source>
</evidence>
<reference evidence="27 28" key="1">
    <citation type="journal article" date="2018" name="Nat. Ecol. Evol.">
        <title>Shark genomes provide insights into elasmobranch evolution and the origin of vertebrates.</title>
        <authorList>
            <person name="Hara Y"/>
            <person name="Yamaguchi K"/>
            <person name="Onimaru K"/>
            <person name="Kadota M"/>
            <person name="Koyanagi M"/>
            <person name="Keeley SD"/>
            <person name="Tatsumi K"/>
            <person name="Tanaka K"/>
            <person name="Motone F"/>
            <person name="Kageyama Y"/>
            <person name="Nozu R"/>
            <person name="Adachi N"/>
            <person name="Nishimura O"/>
            <person name="Nakagawa R"/>
            <person name="Tanegashima C"/>
            <person name="Kiyatake I"/>
            <person name="Matsumoto R"/>
            <person name="Murakumo K"/>
            <person name="Nishida K"/>
            <person name="Terakita A"/>
            <person name="Kuratani S"/>
            <person name="Sato K"/>
            <person name="Hyodo S Kuraku.S."/>
        </authorList>
    </citation>
    <scope>NUCLEOTIDE SEQUENCE [LARGE SCALE GENOMIC DNA]</scope>
</reference>
<evidence type="ECO:0000256" key="7">
    <source>
        <dbReference type="ARBA" id="ARBA00022673"/>
    </source>
</evidence>
<dbReference type="InterPro" id="IPR002859">
    <property type="entry name" value="PKD/REJ-like"/>
</dbReference>
<evidence type="ECO:0000256" key="21">
    <source>
        <dbReference type="SAM" id="MobiDB-lite"/>
    </source>
</evidence>
<dbReference type="InterPro" id="IPR042060">
    <property type="entry name" value="PLAT_polycystin1"/>
</dbReference>
<dbReference type="OMA" id="DIPRMNN"/>
<dbReference type="InterPro" id="IPR046791">
    <property type="entry name" value="Polycystin_dom"/>
</dbReference>
<feature type="transmembrane region" description="Helical" evidence="22">
    <location>
        <begin position="2123"/>
        <end position="2143"/>
    </location>
</feature>
<dbReference type="GO" id="GO:0005262">
    <property type="term" value="F:calcium channel activity"/>
    <property type="evidence" value="ECO:0007669"/>
    <property type="project" value="UniProtKB-KW"/>
</dbReference>
<evidence type="ECO:0000256" key="8">
    <source>
        <dbReference type="ARBA" id="ARBA00022692"/>
    </source>
</evidence>
<keyword evidence="28" id="KW-1185">Reference proteome</keyword>
<dbReference type="Pfam" id="PF20519">
    <property type="entry name" value="Polycystin_dom"/>
    <property type="match status" value="1"/>
</dbReference>
<gene>
    <name evidence="27" type="ORF">chiPu_0000959</name>
</gene>
<dbReference type="PANTHER" id="PTHR46730:SF4">
    <property type="entry name" value="POLYCYSTIC KIDNEY DISEASE PROTEIN 1-LIKE 1"/>
    <property type="match status" value="1"/>
</dbReference>
<evidence type="ECO:0000256" key="3">
    <source>
        <dbReference type="ARBA" id="ARBA00007200"/>
    </source>
</evidence>
<feature type="transmembrane region" description="Helical" evidence="22">
    <location>
        <begin position="2483"/>
        <end position="2502"/>
    </location>
</feature>
<evidence type="ECO:0000256" key="16">
    <source>
        <dbReference type="ARBA" id="ARBA00023180"/>
    </source>
</evidence>
<evidence type="ECO:0000256" key="15">
    <source>
        <dbReference type="ARBA" id="ARBA00023157"/>
    </source>
</evidence>
<evidence type="ECO:0000256" key="4">
    <source>
        <dbReference type="ARBA" id="ARBA00022448"/>
    </source>
</evidence>
<dbReference type="InterPro" id="IPR022409">
    <property type="entry name" value="PKD/Chitinase_dom"/>
</dbReference>
<feature type="compositionally biased region" description="Basic and acidic residues" evidence="21">
    <location>
        <begin position="2257"/>
        <end position="2268"/>
    </location>
</feature>
<dbReference type="InterPro" id="IPR013122">
    <property type="entry name" value="PKD1_2_channel"/>
</dbReference>
<evidence type="ECO:0000259" key="23">
    <source>
        <dbReference type="PROSITE" id="PS50093"/>
    </source>
</evidence>
<dbReference type="Pfam" id="PF00801">
    <property type="entry name" value="PKD"/>
    <property type="match status" value="1"/>
</dbReference>
<feature type="transmembrane region" description="Helical" evidence="22">
    <location>
        <begin position="2811"/>
        <end position="2831"/>
    </location>
</feature>
<evidence type="ECO:0000256" key="17">
    <source>
        <dbReference type="ARBA" id="ARBA00023273"/>
    </source>
</evidence>
<dbReference type="InterPro" id="IPR000434">
    <property type="entry name" value="PC1"/>
</dbReference>
<feature type="compositionally biased region" description="Polar residues" evidence="21">
    <location>
        <begin position="3252"/>
        <end position="3266"/>
    </location>
</feature>
<evidence type="ECO:0000256" key="19">
    <source>
        <dbReference type="ARBA" id="ARBA00073797"/>
    </source>
</evidence>
<feature type="transmembrane region" description="Helical" evidence="22">
    <location>
        <begin position="2768"/>
        <end position="2790"/>
    </location>
</feature>
<feature type="compositionally biased region" description="Polar residues" evidence="21">
    <location>
        <begin position="2272"/>
        <end position="2287"/>
    </location>
</feature>
<dbReference type="Proteomes" id="UP000287033">
    <property type="component" value="Unassembled WGS sequence"/>
</dbReference>
<protein>
    <recommendedName>
        <fullName evidence="19">Polycystin-1-like protein 1</fullName>
    </recommendedName>
</protein>
<evidence type="ECO:0000313" key="28">
    <source>
        <dbReference type="Proteomes" id="UP000287033"/>
    </source>
</evidence>
<dbReference type="Gene3D" id="2.60.220.50">
    <property type="match status" value="1"/>
</dbReference>
<feature type="compositionally biased region" description="Gly residues" evidence="21">
    <location>
        <begin position="1241"/>
        <end position="1255"/>
    </location>
</feature>
<evidence type="ECO:0000259" key="25">
    <source>
        <dbReference type="PROSITE" id="PS50221"/>
    </source>
</evidence>
<evidence type="ECO:0000256" key="18">
    <source>
        <dbReference type="ARBA" id="ARBA00023303"/>
    </source>
</evidence>
<dbReference type="PROSITE" id="PS50221">
    <property type="entry name" value="GAIN_B"/>
    <property type="match status" value="1"/>
</dbReference>
<sequence>MVHTYTQPGVYLASVTARNNLNEITANAIRFTVQDLVGDIIISIPNIITVNQTVIISTSVTSGTDLTVEVLVNDSTLFNTSSYVADSPLDLPFVFSHIGELQLLLRVANLISFHNVSATALVVKEIHVVVIEIQQQPVVGEDVILIAKVNEYLWKNRAYIYKWTLFHNQTVTTGSPVLLYSCGKAGLHRVSLSVSNLASETSSEHFFNVSKLGSGPRLSHLPNVAAGKPVIFTFKNVSPDMGDVVMHFGEGNMTNISASSSNSFTINHTYAVAGIYNIDAFFSKQIFLLSSTIVIQDLIQNLCLMGPTNLSIATSPLQPTMAKWKARLGSGSNYIFLWLYSDGTMNHTLVGPNQLIMAINSTGLISIEVVAQNEVSCARASMTTVAQYPIMSTTITVARVALNKVSNIVLNVKPKQDYIIAIDYGDGTNDLFEPHYLDSRTGCLETSLRCLNFAFYHKYAAVGQYHLSATASNNVSTVVSTAIAVVEEPITGLNLILNSPRVIKFKDYINATASVQTGTEVTFQWIISVPHSNPFIFTQECNLVSMINYQAQAGGNYYVKVIISSPLYSSPFSRLLPGVVKVRTPIVGLQALFPFNTNSAKLLLQPDGSYATQILGFSVHTFSEEVKFSFDFGDGSPLLIVSGMQSSFDGTFASGRHKFTKEGVFYITVSAFNEFYNATNELGAYYVQLVPEGLLLTMNSSVIHKNEVILFSAILRKGTDVTYSWNMGDQTSYVDEAVYIFTNKTIYATFSDIVFTAITAEDDPLQFAWHFGDKPPVKTTSRTITTRYSTPGRYNVVVNASNQISSFTSNIYPIELQQVVEPNRLRMNNQDLTSVQIVGSVVYNNYTVNVEILPTPPVSLISGGTQLFMTYNHESIISLNGSESYDPDYPGTADLRFSWACETVSGLNVPCFKPDSPDPLNTTSSMIDVSVSALKTDIDQFVFKLTVNNKKRYSSEAQQFITIKKKDNLRLVKIYCIECLNNSINWNNAFSVKAVCEECSETLNLSYSWKLYLVNSTETDPLDVPFCKLVIDNLQSSLYGPVMTVAPSAEVTSSSQTLISTAMNGTSTQRAQSTTSHINKGSVDAWIDSVVQNNSDKVVSTATTSTPSDIAINASTINATNGTIRATTSQTPFPFPVPEEQVFNGRPRARLPRNAMSANASESLQISAMPITSPIINGIENNGSQLHLSETSVTENGANVSNSTKVNNSSRVFGEGSSIATENSTDYSEYDTHYNTVEGTSGSGGRPGFQGGGFSGSNTDTGADTHPSGGSSFGSEKGDGDDVLPDIQPPPASRPSPMIEWTKVAINDRKFETYTTTGIKSQTLTFQPFSLKSKKIYMIEVTVEDQSQTGKAQLFLFMNEAPRGLSCEVRPSIGSEILTHYSMFCTSGRKDLHYEYSYSVGNSTETILYDGRDHEYYFNLPAGEATDEYKLTINAVITDLLGSKTKPCPVTPIVLPRIKTDEELYNQGLQNLSILMLLGNQKETKNYIQLLTRVLYRLHKEGYSTRDFQKWTRNALIQALCSLTISSQRELMETVSVLHDLVNITDEVTLESALVVTRTVKNMIKLFTESREFRMYEELVKEIVFVVSDVMGLTDNGTGTSKSLLFEGLKATTELLLMYVVINNQSQFYMNTNLMELQTTQNYGFQNTVQSTQSVKFYLPDLLDKQISDERSSCIISHLISFKQNPYLWGMSPLEINGDVADLTLYNCTNRRKIEVKGLKSPILIEFERKDTIQEHFSVYLLLRTQMNVHILPVTPANIQQALQIRVNFNQSNQQVFPVMLLVRFNKEPTPSKYNLKQIHYWDGETIHLFIPASSLLGVGTYYLGLLDANYNRRPKNNYLANNVSYTVNIQWTQCLYWDDNREWKSDGCSPQQKSDSEKINCSCNHMTTFTVLHEELVMKEVQFTDVMIFISVFENYATCITVLFALTLYILLVILCKRMDFSMETKPGLVVLQDNTPTDQYLYEIIVETGFRTRAGTTAKVYIKLHGEDGVSETRELFHPEQQLFERNSRHTFIMSVPENLGSIWKVRLWHNNGGHSPSWYVTSIVVKDLLHDTCWFFPAECWLAVEEGDGKVERELISLTHGLGFKRLLYSKLTDYMEDFHLWGSVYSRPSYSSFTHTQRLSVCLCLLLGYMCLNAILTYLKDEEYTAELGLIDVSTTSLVTGLITTVVVLPIVLLVSLLFRFSKVKSLQEASVEEQYVTARESVEAHRDAHLALDSAFESYLSWQNLQQWAQEVWRKKYERGLLESQTPSIHSERYSKRSNKKDGNCLSEGSSSGFEDCSSQENAKPVPKDSTRSSSELRSDYSSEHSSLFDRPVVNRTRHFLPTWCNYLAWMICLLIALVCILTTSLLGLRFGPTESVLWLHSLFFSLLYCIFIIQPIAIFCTAAVVALKNKNCNDIYNTVNSHSSSEPCKQWNTEAGILSERSRIDINYNPYNSAMDLDRIVAARQRARYLRLARPPTLAQLKEARDRMRKESLIQQTLQEFVLYIVMLILLLLITFGKFSKDEYYLNQAIRAEFTRNQKNSFINIKTVDDWWNWSFGALLHGLYWDTWYNNAAAKSQAGPLHGKCYLIGVPTLRKIQVDTNSICNIPEVLSGFIQHCQSPYTTVIHNPAHSNTTKHVGIEQSSQCGQFNCYRGTGSVINLSRTRHKTSATLLTLKETRWINQNTRAVMVEFTLYNPPTNLFTTVSLLAEFPPLGGVLPSARIESVSIYQKNSVVNYFIMAFEIGIVMVSLFYYVYYVFYFVLAVDIIDHLHSGYFKAFVDMSFISAWMQVKRFLHGLIVFLLLIKSIRLLRVNKSIAPCVTMLRLSYSCLMFPMLCCILVILAYSCLGNLLFLSESYSFSTTVRAVQTVLMCFMGMSEMKTLSTLYKLNQLSIGAYYGTFFIIMTILWAGLFIGIFTSMAEEAKKSSRSKHLNFYLDEFENLMDELLFRLNALSNSLHHSLPAKPHFLGDSPSGLGHGYYYNQRSENHTFHENHLEHKIYKLEEELFQNNLQFYELLLPGREHHSDSDITDFKTLRSKLELETLHQLKLRQEKMYETLEIAQNDNAPKDPPKNVEADLSTALNDFSFPDNVIKIVPCCASNPCETICNSVSESYSTSINKDSAQLEDTLSAEHYNLANLGDTLPHVLCGIKCPEKQAAQTRMLESKVTGQHRCSSASTLGKNRKQLKRSHTTVIQILDNSKELAVETFKISEQASFDPSTQCFGKSMIKSSSRQHPSAKVHQNKVLEEQKGSESKPVNLPEKLGSSILSSQGNGGQNENTDVPDLPGSIKQCW</sequence>
<dbReference type="STRING" id="137246.A0A401RWR4"/>
<evidence type="ECO:0000256" key="1">
    <source>
        <dbReference type="ARBA" id="ARBA00004309"/>
    </source>
</evidence>
<feature type="compositionally biased region" description="Basic and acidic residues" evidence="21">
    <location>
        <begin position="3230"/>
        <end position="3239"/>
    </location>
</feature>
<dbReference type="CDD" id="cd00146">
    <property type="entry name" value="PKD"/>
    <property type="match status" value="1"/>
</dbReference>
<evidence type="ECO:0000313" key="27">
    <source>
        <dbReference type="EMBL" id="GCC22571.1"/>
    </source>
</evidence>
<evidence type="ECO:0000259" key="24">
    <source>
        <dbReference type="PROSITE" id="PS50095"/>
    </source>
</evidence>
<dbReference type="CDD" id="cd01752">
    <property type="entry name" value="PLAT_polycystin"/>
    <property type="match status" value="1"/>
</dbReference>
<dbReference type="SMART" id="SM00308">
    <property type="entry name" value="LH2"/>
    <property type="match status" value="1"/>
</dbReference>
<evidence type="ECO:0000256" key="14">
    <source>
        <dbReference type="ARBA" id="ARBA00023136"/>
    </source>
</evidence>
<feature type="transmembrane region" description="Helical" evidence="22">
    <location>
        <begin position="2722"/>
        <end position="2748"/>
    </location>
</feature>
<dbReference type="InterPro" id="IPR057244">
    <property type="entry name" value="GAIN_B"/>
</dbReference>
<evidence type="ECO:0000256" key="10">
    <source>
        <dbReference type="ARBA" id="ARBA00022837"/>
    </source>
</evidence>
<keyword evidence="18" id="KW-0407">Ion channel</keyword>
<dbReference type="SMART" id="SM00089">
    <property type="entry name" value="PKD"/>
    <property type="match status" value="4"/>
</dbReference>
<dbReference type="SUPFAM" id="SSF49723">
    <property type="entry name" value="Lipase/lipooxygenase domain (PLAT/LH2 domain)"/>
    <property type="match status" value="1"/>
</dbReference>
<keyword evidence="9" id="KW-0677">Repeat</keyword>
<evidence type="ECO:0000256" key="6">
    <source>
        <dbReference type="ARBA" id="ARBA00022568"/>
    </source>
</evidence>
<dbReference type="Pfam" id="PF08016">
    <property type="entry name" value="PKD_channel"/>
    <property type="match status" value="1"/>
</dbReference>
<keyword evidence="4" id="KW-0813">Transport</keyword>
<dbReference type="GO" id="GO:0060170">
    <property type="term" value="C:ciliary membrane"/>
    <property type="evidence" value="ECO:0007669"/>
    <property type="project" value="UniProtKB-SubCell"/>
</dbReference>
<dbReference type="SUPFAM" id="SSF49299">
    <property type="entry name" value="PKD domain"/>
    <property type="match status" value="4"/>
</dbReference>
<evidence type="ECO:0000256" key="9">
    <source>
        <dbReference type="ARBA" id="ARBA00022737"/>
    </source>
</evidence>
<dbReference type="InterPro" id="IPR035986">
    <property type="entry name" value="PKD_dom_sf"/>
</dbReference>
<comment type="similarity">
    <text evidence="3">Belongs to the polycystin family.</text>
</comment>
<dbReference type="PROSITE" id="PS50095">
    <property type="entry name" value="PLAT"/>
    <property type="match status" value="1"/>
</dbReference>
<dbReference type="InterPro" id="IPR014010">
    <property type="entry name" value="REJ_dom"/>
</dbReference>
<feature type="compositionally biased region" description="Polar residues" evidence="21">
    <location>
        <begin position="1258"/>
        <end position="1274"/>
    </location>
</feature>
<dbReference type="InterPro" id="IPR046338">
    <property type="entry name" value="GAIN_dom_sf"/>
</dbReference>
<dbReference type="InterPro" id="IPR036392">
    <property type="entry name" value="PLAT/LH2_dom_sf"/>
</dbReference>
<dbReference type="Pfam" id="PF01477">
    <property type="entry name" value="PLAT"/>
    <property type="match status" value="1"/>
</dbReference>
<dbReference type="InterPro" id="IPR000601">
    <property type="entry name" value="PKD_dom"/>
</dbReference>
<comment type="caution">
    <text evidence="20">Lacks conserved residue(s) required for the propagation of feature annotation.</text>
</comment>
<dbReference type="FunFam" id="2.60.60.20:FF:000017">
    <property type="entry name" value="Polycystin 1 like 1, transient receptor potential channel interacting"/>
    <property type="match status" value="1"/>
</dbReference>
<proteinExistence type="inferred from homology"/>
<feature type="transmembrane region" description="Helical" evidence="22">
    <location>
        <begin position="2882"/>
        <end position="2906"/>
    </location>
</feature>
<keyword evidence="12" id="KW-0406">Ion transport</keyword>
<dbReference type="InterPro" id="IPR000203">
    <property type="entry name" value="GPS"/>
</dbReference>
<feature type="transmembrane region" description="Helical" evidence="22">
    <location>
        <begin position="2332"/>
        <end position="2356"/>
    </location>
</feature>
<feature type="domain" description="REJ" evidence="26">
    <location>
        <begin position="839"/>
        <end position="1554"/>
    </location>
</feature>
<dbReference type="InterPro" id="IPR013783">
    <property type="entry name" value="Ig-like_fold"/>
</dbReference>
<dbReference type="PROSITE" id="PS51111">
    <property type="entry name" value="REJ"/>
    <property type="match status" value="1"/>
</dbReference>
<feature type="domain" description="PLAT" evidence="24">
    <location>
        <begin position="1962"/>
        <end position="2079"/>
    </location>
</feature>
<dbReference type="PRINTS" id="PR00500">
    <property type="entry name" value="POLYCYSTIN1"/>
</dbReference>
<dbReference type="SMART" id="SM00303">
    <property type="entry name" value="GPS"/>
    <property type="match status" value="1"/>
</dbReference>
<evidence type="ECO:0000256" key="12">
    <source>
        <dbReference type="ARBA" id="ARBA00023065"/>
    </source>
</evidence>
<dbReference type="EMBL" id="BEZZ01000013">
    <property type="protein sequence ID" value="GCC22571.1"/>
    <property type="molecule type" value="Genomic_DNA"/>
</dbReference>
<keyword evidence="17" id="KW-0966">Cell projection</keyword>
<evidence type="ECO:0000259" key="26">
    <source>
        <dbReference type="PROSITE" id="PS51111"/>
    </source>
</evidence>
<comment type="caution">
    <text evidence="27">The sequence shown here is derived from an EMBL/GenBank/DDBJ whole genome shotgun (WGS) entry which is preliminary data.</text>
</comment>
<dbReference type="Gene3D" id="2.60.60.20">
    <property type="entry name" value="PLAT/LH2 domain"/>
    <property type="match status" value="1"/>
</dbReference>
<organism evidence="27 28">
    <name type="scientific">Chiloscyllium punctatum</name>
    <name type="common">Brownbanded bambooshark</name>
    <name type="synonym">Hemiscyllium punctatum</name>
    <dbReference type="NCBI Taxonomy" id="137246"/>
    <lineage>
        <taxon>Eukaryota</taxon>
        <taxon>Metazoa</taxon>
        <taxon>Chordata</taxon>
        <taxon>Craniata</taxon>
        <taxon>Vertebrata</taxon>
        <taxon>Chondrichthyes</taxon>
        <taxon>Elasmobranchii</taxon>
        <taxon>Galeomorphii</taxon>
        <taxon>Galeoidea</taxon>
        <taxon>Orectolobiformes</taxon>
        <taxon>Hemiscylliidae</taxon>
        <taxon>Chiloscyllium</taxon>
    </lineage>
</organism>
<name>A0A401RWR4_CHIPU</name>
<feature type="transmembrane region" description="Helical" evidence="22">
    <location>
        <begin position="2368"/>
        <end position="2393"/>
    </location>
</feature>
<keyword evidence="5" id="KW-1003">Cell membrane</keyword>
<feature type="compositionally biased region" description="Basic and acidic residues" evidence="21">
    <location>
        <begin position="2291"/>
        <end position="2304"/>
    </location>
</feature>
<dbReference type="Pfam" id="PF02010">
    <property type="entry name" value="REJ"/>
    <property type="match status" value="2"/>
</dbReference>
<keyword evidence="7" id="KW-0107">Calcium channel</keyword>
<dbReference type="InterPro" id="IPR001024">
    <property type="entry name" value="PLAT/LH2_dom"/>
</dbReference>
<keyword evidence="11 22" id="KW-1133">Transmembrane helix</keyword>
<keyword evidence="13" id="KW-0969">Cilium</keyword>
<comment type="subcellular location">
    <subcellularLocation>
        <location evidence="2">Cell membrane</location>
        <topology evidence="2">Multi-pass membrane protein</topology>
    </subcellularLocation>
    <subcellularLocation>
        <location evidence="1">Cell projection</location>
        <location evidence="1">Cilium membrane</location>
    </subcellularLocation>
</comment>
<keyword evidence="15" id="KW-1015">Disulfide bond</keyword>
<keyword evidence="14 22" id="KW-0472">Membrane</keyword>
<feature type="domain" description="PKD" evidence="23">
    <location>
        <begin position="763"/>
        <end position="809"/>
    </location>
</feature>
<feature type="region of interest" description="Disordered" evidence="21">
    <location>
        <begin position="1233"/>
        <end position="1298"/>
    </location>
</feature>
<keyword evidence="16" id="KW-0325">Glycoprotein</keyword>